<reference evidence="1 2" key="1">
    <citation type="submission" date="2024-09" db="EMBL/GenBank/DDBJ databases">
        <authorList>
            <person name="Makale K.P.P."/>
            <person name="Makhzoum A."/>
            <person name="Rantong G."/>
            <person name="Rahube T.O."/>
        </authorList>
    </citation>
    <scope>NUCLEOTIDE SEQUENCE [LARGE SCALE GENOMIC DNA]</scope>
    <source>
        <strain evidence="1 2">KM_D13</strain>
    </source>
</reference>
<organism evidence="1 2">
    <name type="scientific">Paenibacillus oleatilyticus</name>
    <dbReference type="NCBI Taxonomy" id="2594886"/>
    <lineage>
        <taxon>Bacteria</taxon>
        <taxon>Bacillati</taxon>
        <taxon>Bacillota</taxon>
        <taxon>Bacilli</taxon>
        <taxon>Bacillales</taxon>
        <taxon>Paenibacillaceae</taxon>
        <taxon>Paenibacillus</taxon>
    </lineage>
</organism>
<gene>
    <name evidence="1" type="ORF">ACEU3E_12165</name>
</gene>
<keyword evidence="2" id="KW-1185">Reference proteome</keyword>
<dbReference type="EMBL" id="JBHDLN010000005">
    <property type="protein sequence ID" value="MFB0842928.1"/>
    <property type="molecule type" value="Genomic_DNA"/>
</dbReference>
<name>A0ABV4UYM7_9BACL</name>
<evidence type="ECO:0000313" key="1">
    <source>
        <dbReference type="EMBL" id="MFB0842928.1"/>
    </source>
</evidence>
<dbReference type="RefSeq" id="WP_216796016.1">
    <property type="nucleotide sequence ID" value="NZ_JAHNZO010000026.1"/>
</dbReference>
<evidence type="ECO:0008006" key="3">
    <source>
        <dbReference type="Google" id="ProtNLM"/>
    </source>
</evidence>
<sequence>MFAVGDCVIFIPDGARGTVVAVNGSLCHIVWEDWFTSWEKAEELRKEEK</sequence>
<evidence type="ECO:0000313" key="2">
    <source>
        <dbReference type="Proteomes" id="UP001575622"/>
    </source>
</evidence>
<comment type="caution">
    <text evidence="1">The sequence shown here is derived from an EMBL/GenBank/DDBJ whole genome shotgun (WGS) entry which is preliminary data.</text>
</comment>
<dbReference type="Proteomes" id="UP001575622">
    <property type="component" value="Unassembled WGS sequence"/>
</dbReference>
<proteinExistence type="predicted"/>
<protein>
    <recommendedName>
        <fullName evidence="3">DUF2158 domain-containing protein</fullName>
    </recommendedName>
</protein>
<accession>A0ABV4UYM7</accession>